<dbReference type="PANTHER" id="PTHR40065:SF3">
    <property type="entry name" value="RNA-BINDING PROTEIN YHBY"/>
    <property type="match status" value="1"/>
</dbReference>
<reference evidence="4 5" key="1">
    <citation type="submission" date="2015-09" db="EMBL/GenBank/DDBJ databases">
        <title>Genome announcement of multiple Pseudomonas syringae strains.</title>
        <authorList>
            <person name="Thakur S."/>
            <person name="Wang P.W."/>
            <person name="Gong Y."/>
            <person name="Weir B.S."/>
            <person name="Guttman D.S."/>
        </authorList>
    </citation>
    <scope>NUCLEOTIDE SEQUENCE [LARGE SCALE GENOMIC DNA]</scope>
    <source>
        <strain evidence="4 5">ICMP3956</strain>
    </source>
</reference>
<dbReference type="SUPFAM" id="SSF75471">
    <property type="entry name" value="YhbY-like"/>
    <property type="match status" value="1"/>
</dbReference>
<dbReference type="InterPro" id="IPR051925">
    <property type="entry name" value="RNA-binding_domain"/>
</dbReference>
<feature type="domain" description="CRM" evidence="3">
    <location>
        <begin position="15"/>
        <end position="111"/>
    </location>
</feature>
<evidence type="ECO:0000256" key="1">
    <source>
        <dbReference type="ARBA" id="ARBA00022884"/>
    </source>
</evidence>
<keyword evidence="1 2" id="KW-0694">RNA-binding</keyword>
<evidence type="ECO:0000313" key="5">
    <source>
        <dbReference type="Proteomes" id="UP000050562"/>
    </source>
</evidence>
<proteinExistence type="predicted"/>
<dbReference type="PATRIC" id="fig|251707.3.peg.3172"/>
<gene>
    <name evidence="4" type="ORF">ALO52_04745</name>
</gene>
<dbReference type="Gene3D" id="3.30.110.60">
    <property type="entry name" value="YhbY-like"/>
    <property type="match status" value="1"/>
</dbReference>
<dbReference type="PANTHER" id="PTHR40065">
    <property type="entry name" value="RNA-BINDING PROTEIN YHBY"/>
    <property type="match status" value="1"/>
</dbReference>
<evidence type="ECO:0000259" key="3">
    <source>
        <dbReference type="PROSITE" id="PS51295"/>
    </source>
</evidence>
<dbReference type="Pfam" id="PF01985">
    <property type="entry name" value="CRS1_YhbY"/>
    <property type="match status" value="1"/>
</dbReference>
<dbReference type="InterPro" id="IPR001890">
    <property type="entry name" value="RNA-binding_CRM"/>
</dbReference>
<dbReference type="SMART" id="SM01103">
    <property type="entry name" value="CRS1_YhbY"/>
    <property type="match status" value="1"/>
</dbReference>
<dbReference type="Proteomes" id="UP000050562">
    <property type="component" value="Unassembled WGS sequence"/>
</dbReference>
<dbReference type="InterPro" id="IPR035920">
    <property type="entry name" value="YhbY-like_sf"/>
</dbReference>
<protein>
    <recommendedName>
        <fullName evidence="3">CRM domain-containing protein</fullName>
    </recommendedName>
</protein>
<sequence length="116" mass="13088">MAAAFYKIRRRGQIMPLTQEQKKQYKSIGHHLKPVLIVADNGLTEGVLAELERALSDHELIKIKLNILDRESRLQAIAEICKAGSADLVQVIGKMALIYRKNPKVNKLLSNVHRAH</sequence>
<name>A0A0P9YRA9_9PSED</name>
<evidence type="ECO:0000313" key="4">
    <source>
        <dbReference type="EMBL" id="KPY38412.1"/>
    </source>
</evidence>
<comment type="caution">
    <text evidence="4">The sequence shown here is derived from an EMBL/GenBank/DDBJ whole genome shotgun (WGS) entry which is preliminary data.</text>
</comment>
<dbReference type="PROSITE" id="PS51295">
    <property type="entry name" value="CRM"/>
    <property type="match status" value="1"/>
</dbReference>
<organism evidence="4 5">
    <name type="scientific">Pseudomonas syringae pv. primulae</name>
    <dbReference type="NCBI Taxonomy" id="251707"/>
    <lineage>
        <taxon>Bacteria</taxon>
        <taxon>Pseudomonadati</taxon>
        <taxon>Pseudomonadota</taxon>
        <taxon>Gammaproteobacteria</taxon>
        <taxon>Pseudomonadales</taxon>
        <taxon>Pseudomonadaceae</taxon>
        <taxon>Pseudomonas</taxon>
    </lineage>
</organism>
<dbReference type="EMBL" id="LJRC01000095">
    <property type="protein sequence ID" value="KPY38412.1"/>
    <property type="molecule type" value="Genomic_DNA"/>
</dbReference>
<evidence type="ECO:0000256" key="2">
    <source>
        <dbReference type="PROSITE-ProRule" id="PRU00626"/>
    </source>
</evidence>
<dbReference type="GO" id="GO:0003723">
    <property type="term" value="F:RNA binding"/>
    <property type="evidence" value="ECO:0007669"/>
    <property type="project" value="UniProtKB-UniRule"/>
</dbReference>
<accession>A0A0P9YRA9</accession>
<dbReference type="AlphaFoldDB" id="A0A0P9YRA9"/>